<comment type="caution">
    <text evidence="1">The sequence shown here is derived from an EMBL/GenBank/DDBJ whole genome shotgun (WGS) entry which is preliminary data.</text>
</comment>
<dbReference type="EMBL" id="MNCJ02000330">
    <property type="protein sequence ID" value="KAF5764400.1"/>
    <property type="molecule type" value="Genomic_DNA"/>
</dbReference>
<evidence type="ECO:0000313" key="2">
    <source>
        <dbReference type="Proteomes" id="UP000215914"/>
    </source>
</evidence>
<reference evidence="1" key="2">
    <citation type="submission" date="2020-06" db="EMBL/GenBank/DDBJ databases">
        <title>Helianthus annuus Genome sequencing and assembly Release 2.</title>
        <authorList>
            <person name="Gouzy J."/>
            <person name="Langlade N."/>
            <person name="Munos S."/>
        </authorList>
    </citation>
    <scope>NUCLEOTIDE SEQUENCE</scope>
    <source>
        <tissue evidence="1">Leaves</tissue>
    </source>
</reference>
<keyword evidence="2" id="KW-1185">Reference proteome</keyword>
<dbReference type="Proteomes" id="UP000215914">
    <property type="component" value="Unassembled WGS sequence"/>
</dbReference>
<protein>
    <submittedName>
        <fullName evidence="1">Uncharacterized protein</fullName>
    </submittedName>
</protein>
<dbReference type="AlphaFoldDB" id="A0A9K3DZI9"/>
<reference evidence="1" key="1">
    <citation type="journal article" date="2017" name="Nature">
        <title>The sunflower genome provides insights into oil metabolism, flowering and Asterid evolution.</title>
        <authorList>
            <person name="Badouin H."/>
            <person name="Gouzy J."/>
            <person name="Grassa C.J."/>
            <person name="Murat F."/>
            <person name="Staton S.E."/>
            <person name="Cottret L."/>
            <person name="Lelandais-Briere C."/>
            <person name="Owens G.L."/>
            <person name="Carrere S."/>
            <person name="Mayjonade B."/>
            <person name="Legrand L."/>
            <person name="Gill N."/>
            <person name="Kane N.C."/>
            <person name="Bowers J.E."/>
            <person name="Hubner S."/>
            <person name="Bellec A."/>
            <person name="Berard A."/>
            <person name="Berges H."/>
            <person name="Blanchet N."/>
            <person name="Boniface M.C."/>
            <person name="Brunel D."/>
            <person name="Catrice O."/>
            <person name="Chaidir N."/>
            <person name="Claudel C."/>
            <person name="Donnadieu C."/>
            <person name="Faraut T."/>
            <person name="Fievet G."/>
            <person name="Helmstetter N."/>
            <person name="King M."/>
            <person name="Knapp S.J."/>
            <person name="Lai Z."/>
            <person name="Le Paslier M.C."/>
            <person name="Lippi Y."/>
            <person name="Lorenzon L."/>
            <person name="Mandel J.R."/>
            <person name="Marage G."/>
            <person name="Marchand G."/>
            <person name="Marquand E."/>
            <person name="Bret-Mestries E."/>
            <person name="Morien E."/>
            <person name="Nambeesan S."/>
            <person name="Nguyen T."/>
            <person name="Pegot-Espagnet P."/>
            <person name="Pouilly N."/>
            <person name="Raftis F."/>
            <person name="Sallet E."/>
            <person name="Schiex T."/>
            <person name="Thomas J."/>
            <person name="Vandecasteele C."/>
            <person name="Vares D."/>
            <person name="Vear F."/>
            <person name="Vautrin S."/>
            <person name="Crespi M."/>
            <person name="Mangin B."/>
            <person name="Burke J.M."/>
            <person name="Salse J."/>
            <person name="Munos S."/>
            <person name="Vincourt P."/>
            <person name="Rieseberg L.H."/>
            <person name="Langlade N.B."/>
        </authorList>
    </citation>
    <scope>NUCLEOTIDE SEQUENCE</scope>
    <source>
        <tissue evidence="1">Leaves</tissue>
    </source>
</reference>
<dbReference type="Gramene" id="mRNA:HanXRQr2_Chr15g0691621">
    <property type="protein sequence ID" value="CDS:HanXRQr2_Chr15g0691621.1"/>
    <property type="gene ID" value="HanXRQr2_Chr15g0691621"/>
</dbReference>
<gene>
    <name evidence="1" type="ORF">HanXRQr2_Chr15g0691621</name>
</gene>
<sequence length="51" mass="5543">MTLVLAMKFKTRLLWRSSVRNGAEPCFTIMGLQAGGFFPGTSGSGMHPLQL</sequence>
<organism evidence="1 2">
    <name type="scientific">Helianthus annuus</name>
    <name type="common">Common sunflower</name>
    <dbReference type="NCBI Taxonomy" id="4232"/>
    <lineage>
        <taxon>Eukaryota</taxon>
        <taxon>Viridiplantae</taxon>
        <taxon>Streptophyta</taxon>
        <taxon>Embryophyta</taxon>
        <taxon>Tracheophyta</taxon>
        <taxon>Spermatophyta</taxon>
        <taxon>Magnoliopsida</taxon>
        <taxon>eudicotyledons</taxon>
        <taxon>Gunneridae</taxon>
        <taxon>Pentapetalae</taxon>
        <taxon>asterids</taxon>
        <taxon>campanulids</taxon>
        <taxon>Asterales</taxon>
        <taxon>Asteraceae</taxon>
        <taxon>Asteroideae</taxon>
        <taxon>Heliantheae alliance</taxon>
        <taxon>Heliantheae</taxon>
        <taxon>Helianthus</taxon>
    </lineage>
</organism>
<proteinExistence type="predicted"/>
<name>A0A9K3DZI9_HELAN</name>
<accession>A0A9K3DZI9</accession>
<evidence type="ECO:0000313" key="1">
    <source>
        <dbReference type="EMBL" id="KAF5764400.1"/>
    </source>
</evidence>